<keyword evidence="1" id="KW-0732">Signal</keyword>
<reference evidence="2 3" key="1">
    <citation type="submission" date="2015-04" db="EMBL/GenBank/DDBJ databases">
        <title>Genome sequence of Ceratocystis platani, a major pathogen of plane trees.</title>
        <authorList>
            <person name="Belbahri L."/>
        </authorList>
    </citation>
    <scope>NUCLEOTIDE SEQUENCE [LARGE SCALE GENOMIC DNA]</scope>
    <source>
        <strain evidence="2 3">CFO</strain>
    </source>
</reference>
<evidence type="ECO:0000313" key="2">
    <source>
        <dbReference type="EMBL" id="KKF96519.1"/>
    </source>
</evidence>
<keyword evidence="3" id="KW-1185">Reference proteome</keyword>
<accession>A0A0F8DKW9</accession>
<gene>
    <name evidence="2" type="ORF">CFO_g1143</name>
</gene>
<dbReference type="SUPFAM" id="SSF75011">
    <property type="entry name" value="3-carboxy-cis,cis-mucoante lactonizing enzyme"/>
    <property type="match status" value="1"/>
</dbReference>
<dbReference type="Proteomes" id="UP000034841">
    <property type="component" value="Unassembled WGS sequence"/>
</dbReference>
<organism evidence="2 3">
    <name type="scientific">Ceratocystis fimbriata f. sp. platani</name>
    <dbReference type="NCBI Taxonomy" id="88771"/>
    <lineage>
        <taxon>Eukaryota</taxon>
        <taxon>Fungi</taxon>
        <taxon>Dikarya</taxon>
        <taxon>Ascomycota</taxon>
        <taxon>Pezizomycotina</taxon>
        <taxon>Sordariomycetes</taxon>
        <taxon>Hypocreomycetidae</taxon>
        <taxon>Microascales</taxon>
        <taxon>Ceratocystidaceae</taxon>
        <taxon>Ceratocystis</taxon>
    </lineage>
</organism>
<feature type="signal peptide" evidence="1">
    <location>
        <begin position="1"/>
        <end position="19"/>
    </location>
</feature>
<sequence>MKIFVHLAIATVFCGGISGAQLVAQDFSIVQTCETRSIFGTIPVDGFEPSDASWDADSQLLYVVDDNGRLASIPGYHLREAIQDSFTQHPRNQGVLLSDLPGSKDVKIWSITHGMDLEGCAVDHEFPDLVYLGVENPAEILAFNVTAGAIQHRYAVDAYFVDDPTLFTSRGNELKKHKKNRQKKGKDKARNTGLESLAFYPSLTPGAAPRLLVGRQSDSNVFVFDLVADRSSVKFVGSVNPPGPGRDLSAISVFLGKVYFVFDKEFEAISVPVRQFEAAIKPPKRLVLGESNPEKYEKDKPEWVVQRYEFDIRGQEGFAFAYSSFACALGSKGCSGIGETPVVYAIDPPRKPKLEKDILVGSFSQLQQCWRV</sequence>
<proteinExistence type="predicted"/>
<dbReference type="EMBL" id="LBBL01000040">
    <property type="protein sequence ID" value="KKF96519.1"/>
    <property type="molecule type" value="Genomic_DNA"/>
</dbReference>
<evidence type="ECO:0000256" key="1">
    <source>
        <dbReference type="SAM" id="SignalP"/>
    </source>
</evidence>
<feature type="chain" id="PRO_5002528476" evidence="1">
    <location>
        <begin position="20"/>
        <end position="372"/>
    </location>
</feature>
<protein>
    <submittedName>
        <fullName evidence="2">Uncharacterized protein</fullName>
    </submittedName>
</protein>
<evidence type="ECO:0000313" key="3">
    <source>
        <dbReference type="Proteomes" id="UP000034841"/>
    </source>
</evidence>
<comment type="caution">
    <text evidence="2">The sequence shown here is derived from an EMBL/GenBank/DDBJ whole genome shotgun (WGS) entry which is preliminary data.</text>
</comment>
<name>A0A0F8DKW9_CERFI</name>
<dbReference type="AlphaFoldDB" id="A0A0F8DKW9"/>